<dbReference type="Proteomes" id="UP000007374">
    <property type="component" value="Unassembled WGS sequence"/>
</dbReference>
<keyword evidence="1 5" id="KW-0346">Stress response</keyword>
<comment type="similarity">
    <text evidence="2 3">Belongs to the small heat shock protein (HSP20) family.</text>
</comment>
<organism evidence="5 6">
    <name type="scientific">Nitratireductor indicus C115</name>
    <dbReference type="NCBI Taxonomy" id="1231190"/>
    <lineage>
        <taxon>Bacteria</taxon>
        <taxon>Pseudomonadati</taxon>
        <taxon>Pseudomonadota</taxon>
        <taxon>Alphaproteobacteria</taxon>
        <taxon>Hyphomicrobiales</taxon>
        <taxon>Phyllobacteriaceae</taxon>
        <taxon>Nitratireductor</taxon>
    </lineage>
</organism>
<protein>
    <submittedName>
        <fullName evidence="5">Small heat shock protein HspB</fullName>
    </submittedName>
</protein>
<evidence type="ECO:0000313" key="6">
    <source>
        <dbReference type="Proteomes" id="UP000007374"/>
    </source>
</evidence>
<dbReference type="PANTHER" id="PTHR47062:SF1">
    <property type="entry name" value="SMALL HEAT SHOCK PROTEIN IBPA"/>
    <property type="match status" value="1"/>
</dbReference>
<evidence type="ECO:0000256" key="2">
    <source>
        <dbReference type="PROSITE-ProRule" id="PRU00285"/>
    </source>
</evidence>
<dbReference type="SUPFAM" id="SSF49764">
    <property type="entry name" value="HSP20-like chaperones"/>
    <property type="match status" value="1"/>
</dbReference>
<dbReference type="InterPro" id="IPR002068">
    <property type="entry name" value="A-crystallin/Hsp20_dom"/>
</dbReference>
<dbReference type="Pfam" id="PF00011">
    <property type="entry name" value="HSP20"/>
    <property type="match status" value="1"/>
</dbReference>
<name>K2NMY4_9HYPH</name>
<reference evidence="5 6" key="1">
    <citation type="journal article" date="2012" name="J. Bacteriol.">
        <title>Genome Sequence of Nitratireductor indicus Type Strain C115.</title>
        <authorList>
            <person name="Lai Q."/>
            <person name="Li G."/>
            <person name="Yu Z."/>
            <person name="Shao Z."/>
        </authorList>
    </citation>
    <scope>NUCLEOTIDE SEQUENCE [LARGE SCALE GENOMIC DNA]</scope>
    <source>
        <strain evidence="5 6">C115</strain>
    </source>
</reference>
<dbReference type="InterPro" id="IPR008978">
    <property type="entry name" value="HSP20-like_chaperone"/>
</dbReference>
<dbReference type="PANTHER" id="PTHR47062">
    <property type="match status" value="1"/>
</dbReference>
<evidence type="ECO:0000259" key="4">
    <source>
        <dbReference type="PROSITE" id="PS01031"/>
    </source>
</evidence>
<feature type="domain" description="SHSP" evidence="4">
    <location>
        <begin position="31"/>
        <end position="141"/>
    </location>
</feature>
<dbReference type="Gene3D" id="2.60.40.790">
    <property type="match status" value="1"/>
</dbReference>
<dbReference type="RefSeq" id="WP_009452081.1">
    <property type="nucleotide sequence ID" value="NZ_AMSI01000015.1"/>
</dbReference>
<gene>
    <name evidence="5" type="ORF">NA8A_19358</name>
</gene>
<accession>K2NMY4</accession>
<proteinExistence type="inferred from homology"/>
<dbReference type="PATRIC" id="fig|1231190.3.peg.3999"/>
<dbReference type="InterPro" id="IPR037913">
    <property type="entry name" value="ACD_IbpA/B"/>
</dbReference>
<dbReference type="STRING" id="721133.SAMN05216176_11348"/>
<evidence type="ECO:0000313" key="5">
    <source>
        <dbReference type="EMBL" id="EKF40795.1"/>
    </source>
</evidence>
<dbReference type="PROSITE" id="PS01031">
    <property type="entry name" value="SHSP"/>
    <property type="match status" value="1"/>
</dbReference>
<dbReference type="OrthoDB" id="9810618at2"/>
<comment type="caution">
    <text evidence="5">The sequence shown here is derived from an EMBL/GenBank/DDBJ whole genome shotgun (WGS) entry which is preliminary data.</text>
</comment>
<dbReference type="EMBL" id="AMSI01000015">
    <property type="protein sequence ID" value="EKF40795.1"/>
    <property type="molecule type" value="Genomic_DNA"/>
</dbReference>
<evidence type="ECO:0000256" key="1">
    <source>
        <dbReference type="ARBA" id="ARBA00023016"/>
    </source>
</evidence>
<dbReference type="eggNOG" id="COG0071">
    <property type="taxonomic scope" value="Bacteria"/>
</dbReference>
<sequence length="159" mass="18016">MRTTTFDFTPLFRSSVGFDRMLHALEAANRVESIDNWPPYDIARLGEDDYRITMAVAGFSQDELTITQEQNLLIVAGQKSGDDNVEYLHRGIAGRSFQRRFQLADHVRVENASLVNGLLTIELKREIPEEMKPRRIEITSEATPARIEANTHTAEKIAA</sequence>
<keyword evidence="6" id="KW-1185">Reference proteome</keyword>
<dbReference type="CDD" id="cd06470">
    <property type="entry name" value="ACD_IbpA-B_like"/>
    <property type="match status" value="1"/>
</dbReference>
<evidence type="ECO:0000256" key="3">
    <source>
        <dbReference type="RuleBase" id="RU003616"/>
    </source>
</evidence>
<dbReference type="AlphaFoldDB" id="K2NMY4"/>